<feature type="region of interest" description="Disordered" evidence="6">
    <location>
        <begin position="388"/>
        <end position="420"/>
    </location>
</feature>
<dbReference type="PROSITE" id="PS50157">
    <property type="entry name" value="ZINC_FINGER_C2H2_2"/>
    <property type="match status" value="8"/>
</dbReference>
<feature type="domain" description="C2H2-type" evidence="7">
    <location>
        <begin position="686"/>
        <end position="714"/>
    </location>
</feature>
<feature type="compositionally biased region" description="Polar residues" evidence="6">
    <location>
        <begin position="541"/>
        <end position="551"/>
    </location>
</feature>
<evidence type="ECO:0000256" key="1">
    <source>
        <dbReference type="ARBA" id="ARBA00022723"/>
    </source>
</evidence>
<dbReference type="PaxDb" id="7159-AAEL002136-PA"/>
<dbReference type="EMBL" id="CH477235">
    <property type="protein sequence ID" value="EAT46672.1"/>
    <property type="molecule type" value="Genomic_DNA"/>
</dbReference>
<dbReference type="InterPro" id="IPR012934">
    <property type="entry name" value="Znf_AD"/>
</dbReference>
<dbReference type="SMART" id="SM00355">
    <property type="entry name" value="ZnF_C2H2"/>
    <property type="match status" value="12"/>
</dbReference>
<feature type="domain" description="C2H2-type" evidence="7">
    <location>
        <begin position="458"/>
        <end position="485"/>
    </location>
</feature>
<dbReference type="GO" id="GO:0000977">
    <property type="term" value="F:RNA polymerase II transcription regulatory region sequence-specific DNA binding"/>
    <property type="evidence" value="ECO:0007669"/>
    <property type="project" value="TreeGrafter"/>
</dbReference>
<feature type="domain" description="C2H2-type" evidence="7">
    <location>
        <begin position="715"/>
        <end position="742"/>
    </location>
</feature>
<feature type="region of interest" description="Disordered" evidence="6">
    <location>
        <begin position="525"/>
        <end position="553"/>
    </location>
</feature>
<dbReference type="HOGENOM" id="CLU_002678_94_13_1"/>
<feature type="domain" description="C2H2-type" evidence="7">
    <location>
        <begin position="832"/>
        <end position="860"/>
    </location>
</feature>
<feature type="compositionally biased region" description="Basic and acidic residues" evidence="6">
    <location>
        <begin position="389"/>
        <end position="401"/>
    </location>
</feature>
<proteinExistence type="predicted"/>
<accession>Q17J38</accession>
<keyword evidence="3 5" id="KW-0863">Zinc-finger</keyword>
<keyword evidence="2" id="KW-0677">Repeat</keyword>
<evidence type="ECO:0000256" key="3">
    <source>
        <dbReference type="ARBA" id="ARBA00022771"/>
    </source>
</evidence>
<protein>
    <submittedName>
        <fullName evidence="8">AAEL002136-PA</fullName>
    </submittedName>
</protein>
<feature type="domain" description="C2H2-type" evidence="7">
    <location>
        <begin position="625"/>
        <end position="653"/>
    </location>
</feature>
<dbReference type="Proteomes" id="UP000682892">
    <property type="component" value="Unassembled WGS sequence"/>
</dbReference>
<dbReference type="PhylomeDB" id="Q17J38"/>
<feature type="domain" description="C2H2-type" evidence="7">
    <location>
        <begin position="775"/>
        <end position="802"/>
    </location>
</feature>
<gene>
    <name evidence="8" type="ORF">AaeL_AAEL002136</name>
</gene>
<dbReference type="PANTHER" id="PTHR24379">
    <property type="entry name" value="KRAB AND ZINC FINGER DOMAIN-CONTAINING"/>
    <property type="match status" value="1"/>
</dbReference>
<feature type="domain" description="C2H2-type" evidence="7">
    <location>
        <begin position="804"/>
        <end position="831"/>
    </location>
</feature>
<evidence type="ECO:0000259" key="7">
    <source>
        <dbReference type="PROSITE" id="PS50157"/>
    </source>
</evidence>
<evidence type="ECO:0000256" key="4">
    <source>
        <dbReference type="ARBA" id="ARBA00022833"/>
    </source>
</evidence>
<reference evidence="8" key="2">
    <citation type="journal article" date="2007" name="Science">
        <title>Genome sequence of Aedes aegypti, a major arbovirus vector.</title>
        <authorList>
            <person name="Nene V."/>
            <person name="Wortman J.R."/>
            <person name="Lawson D."/>
            <person name="Haas B."/>
            <person name="Kodira C."/>
            <person name="Tu Z.J."/>
            <person name="Loftus B."/>
            <person name="Xi Z."/>
            <person name="Megy K."/>
            <person name="Grabherr M."/>
            <person name="Ren Q."/>
            <person name="Zdobnov E.M."/>
            <person name="Lobo N.F."/>
            <person name="Campbell K.S."/>
            <person name="Brown S.E."/>
            <person name="Bonaldo M.F."/>
            <person name="Zhu J."/>
            <person name="Sinkins S.P."/>
            <person name="Hogenkamp D.G."/>
            <person name="Amedeo P."/>
            <person name="Arensburger P."/>
            <person name="Atkinson P.W."/>
            <person name="Bidwell S."/>
            <person name="Biedler J."/>
            <person name="Birney E."/>
            <person name="Bruggner R.V."/>
            <person name="Costas J."/>
            <person name="Coy M.R."/>
            <person name="Crabtree J."/>
            <person name="Crawford M."/>
            <person name="Debruyn B."/>
            <person name="Decaprio D."/>
            <person name="Eiglmeier K."/>
            <person name="Eisenstadt E."/>
            <person name="El-Dorry H."/>
            <person name="Gelbart W.M."/>
            <person name="Gomes S.L."/>
            <person name="Hammond M."/>
            <person name="Hannick L.I."/>
            <person name="Hogan J.R."/>
            <person name="Holmes M.H."/>
            <person name="Jaffe D."/>
            <person name="Johnston J.S."/>
            <person name="Kennedy R.C."/>
            <person name="Koo H."/>
            <person name="Kravitz S."/>
            <person name="Kriventseva E.V."/>
            <person name="Kulp D."/>
            <person name="Labutti K."/>
            <person name="Lee E."/>
            <person name="Li S."/>
            <person name="Lovin D.D."/>
            <person name="Mao C."/>
            <person name="Mauceli E."/>
            <person name="Menck C.F."/>
            <person name="Miller J.R."/>
            <person name="Montgomery P."/>
            <person name="Mori A."/>
            <person name="Nascimento A.L."/>
            <person name="Naveira H.F."/>
            <person name="Nusbaum C."/>
            <person name="O'leary S."/>
            <person name="Orvis J."/>
            <person name="Pertea M."/>
            <person name="Quesneville H."/>
            <person name="Reidenbach K.R."/>
            <person name="Rogers Y.H."/>
            <person name="Roth C.W."/>
            <person name="Schneider J.R."/>
            <person name="Schatz M."/>
            <person name="Shumway M."/>
            <person name="Stanke M."/>
            <person name="Stinson E.O."/>
            <person name="Tubio J.M."/>
            <person name="Vanzee J.P."/>
            <person name="Verjovski-Almeida S."/>
            <person name="Werner D."/>
            <person name="White O."/>
            <person name="Wyder S."/>
            <person name="Zeng Q."/>
            <person name="Zhao Q."/>
            <person name="Zhao Y."/>
            <person name="Hill C.A."/>
            <person name="Raikhel A.S."/>
            <person name="Soares M.B."/>
            <person name="Knudson D.L."/>
            <person name="Lee N.H."/>
            <person name="Galagan J."/>
            <person name="Salzberg S.L."/>
            <person name="Paulsen I.T."/>
            <person name="Dimopoulos G."/>
            <person name="Collins F.H."/>
            <person name="Birren B."/>
            <person name="Fraser-Liggett C.M."/>
            <person name="Severson D.W."/>
        </authorList>
    </citation>
    <scope>NUCLEOTIDE SEQUENCE [LARGE SCALE GENOMIC DNA]</scope>
    <source>
        <strain evidence="8">Liverpool</strain>
    </source>
</reference>
<organism evidence="8 9">
    <name type="scientific">Aedes aegypti</name>
    <name type="common">Yellowfever mosquito</name>
    <name type="synonym">Culex aegypti</name>
    <dbReference type="NCBI Taxonomy" id="7159"/>
    <lineage>
        <taxon>Eukaryota</taxon>
        <taxon>Metazoa</taxon>
        <taxon>Ecdysozoa</taxon>
        <taxon>Arthropoda</taxon>
        <taxon>Hexapoda</taxon>
        <taxon>Insecta</taxon>
        <taxon>Pterygota</taxon>
        <taxon>Neoptera</taxon>
        <taxon>Endopterygota</taxon>
        <taxon>Diptera</taxon>
        <taxon>Nematocera</taxon>
        <taxon>Culicoidea</taxon>
        <taxon>Culicidae</taxon>
        <taxon>Culicinae</taxon>
        <taxon>Aedini</taxon>
        <taxon>Aedes</taxon>
        <taxon>Stegomyia</taxon>
    </lineage>
</organism>
<dbReference type="AlphaFoldDB" id="Q17J38"/>
<keyword evidence="4" id="KW-0862">Zinc</keyword>
<dbReference type="GO" id="GO:0008270">
    <property type="term" value="F:zinc ion binding"/>
    <property type="evidence" value="ECO:0007669"/>
    <property type="project" value="UniProtKB-KW"/>
</dbReference>
<sequence>MIVQKEKQSFADFETALRTQLAYCEYECATCHSSYADRMLRDRIIIGVQDKKLQLKLLDGKDEPLRSVVETCKIFEAATENKQLLDNKAHHEMHVIVEEPVKEDVAVVKKASCYNCGQNFNERHRLFCPARKVNCDACGRRGHFKRFCKATRSGDKGNRNVHQLEEKHKPNREAVHNLNWRESVKLWREKLQCIMPTQHRSFRDCAAFGSHQKQHPQRIFFPEKLPQETKEKMTEALEDCLTCRRKTDNFLRITDPSTAVEDIGDIVASHFWFQADQYEDRVLCTSCWEKIDDFHKFYCEVKQAWNHEHFSGRTVVKKEATFEDDGLQQELFASELVKVEITQNEGGLEYQQRAEEAKIEEKVIVKDESITTDDSEEDSTVPLAKRFRHDNDKPKLSEKDNKIRRKRRVRSKGKSFGQNKNTSPFQCDLCVPNRSFRKEEGLLMHKVLTHSDESQKTFQCDLCEKAFAYEWQLSGHKTWHEKKNLNICCDKCRSLNYHILANHPESVPAGTLPMFDSIEDTDENGSLDWPTSGHTSKKISENSSQSPSSRLKTPEEHAQYDVLIRQFCTLICDKCGFAGENFYNLEKHCKNVHDHRGYATCCGRRFYKKRQLYEHCQRHVNPDTFHCEICKKSFPDSEGLEKHNQWIHTPDSEKPFKCEICDSVFIKEYLLKNHLMYHLAIEQKIYYCKDCDRPFGAPSYLRTHLEAIHGAASSWVCDICAKGFSHKSFLEAHRLSHTEEGAASLKRQCEHCKKWLKNAKSFTRHLKRCQSGGPVTCDVCGKEVANEVSLASHKRFYHSEQPVYPCSYCGKIFKRLIRHREHEANHRGEVLYECPFCPYSCNSNSNMYTHKKAAHAEQWAAKVEERFYKR</sequence>
<evidence type="ECO:0000256" key="2">
    <source>
        <dbReference type="ARBA" id="ARBA00022737"/>
    </source>
</evidence>
<dbReference type="InterPro" id="IPR013087">
    <property type="entry name" value="Znf_C2H2_type"/>
</dbReference>
<evidence type="ECO:0000313" key="8">
    <source>
        <dbReference type="EMBL" id="EAT46672.1"/>
    </source>
</evidence>
<feature type="domain" description="C2H2-type" evidence="7">
    <location>
        <begin position="656"/>
        <end position="683"/>
    </location>
</feature>
<dbReference type="VEuPathDB" id="VectorBase:AAEL002453"/>
<feature type="compositionally biased region" description="Basic residues" evidence="6">
    <location>
        <begin position="402"/>
        <end position="413"/>
    </location>
</feature>
<dbReference type="PROSITE" id="PS00028">
    <property type="entry name" value="ZINC_FINGER_C2H2_1"/>
    <property type="match status" value="8"/>
</dbReference>
<reference evidence="8" key="1">
    <citation type="submission" date="2005-10" db="EMBL/GenBank/DDBJ databases">
        <authorList>
            <person name="Loftus B.J."/>
            <person name="Nene V.M."/>
            <person name="Hannick L.I."/>
            <person name="Bidwell S."/>
            <person name="Haas B."/>
            <person name="Amedeo P."/>
            <person name="Orvis J."/>
            <person name="Wortman J.R."/>
            <person name="White O.R."/>
            <person name="Salzberg S."/>
            <person name="Shumway M."/>
            <person name="Koo H."/>
            <person name="Zhao Y."/>
            <person name="Holmes M."/>
            <person name="Miller J."/>
            <person name="Schatz M."/>
            <person name="Pop M."/>
            <person name="Pai G."/>
            <person name="Utterback T."/>
            <person name="Rogers Y.-H."/>
            <person name="Kravitz S."/>
            <person name="Fraser C.M."/>
        </authorList>
    </citation>
    <scope>NUCLEOTIDE SEQUENCE</scope>
    <source>
        <strain evidence="8">Liverpool</strain>
    </source>
</reference>
<dbReference type="eggNOG" id="KOG1721">
    <property type="taxonomic scope" value="Eukaryota"/>
</dbReference>
<dbReference type="SMART" id="SM00868">
    <property type="entry name" value="zf-AD"/>
    <property type="match status" value="1"/>
</dbReference>
<dbReference type="Pfam" id="PF07776">
    <property type="entry name" value="zf-AD"/>
    <property type="match status" value="1"/>
</dbReference>
<dbReference type="Gene3D" id="3.30.160.60">
    <property type="entry name" value="Classic Zinc Finger"/>
    <property type="match status" value="6"/>
</dbReference>
<dbReference type="OMA" id="CEYECAT"/>
<reference evidence="8" key="3">
    <citation type="submission" date="2012-09" db="EMBL/GenBank/DDBJ databases">
        <authorList>
            <consortium name="VectorBase"/>
        </authorList>
    </citation>
    <scope>NUCLEOTIDE SEQUENCE</scope>
    <source>
        <strain evidence="8">Liverpool</strain>
    </source>
</reference>
<dbReference type="Gene3D" id="3.40.1800.20">
    <property type="match status" value="1"/>
</dbReference>
<dbReference type="PANTHER" id="PTHR24379:SF127">
    <property type="entry name" value="BLOODY FINGERS-RELATED"/>
    <property type="match status" value="1"/>
</dbReference>
<name>Q17J38_AEDAE</name>
<keyword evidence="1" id="KW-0479">Metal-binding</keyword>
<dbReference type="GO" id="GO:0000981">
    <property type="term" value="F:DNA-binding transcription factor activity, RNA polymerase II-specific"/>
    <property type="evidence" value="ECO:0007669"/>
    <property type="project" value="TreeGrafter"/>
</dbReference>
<dbReference type="Pfam" id="PF00096">
    <property type="entry name" value="zf-C2H2"/>
    <property type="match status" value="4"/>
</dbReference>
<evidence type="ECO:0000313" key="9">
    <source>
        <dbReference type="Proteomes" id="UP000682892"/>
    </source>
</evidence>
<dbReference type="SUPFAM" id="SSF57667">
    <property type="entry name" value="beta-beta-alpha zinc fingers"/>
    <property type="match status" value="6"/>
</dbReference>
<dbReference type="GO" id="GO:0005634">
    <property type="term" value="C:nucleus"/>
    <property type="evidence" value="ECO:0007669"/>
    <property type="project" value="InterPro"/>
</dbReference>
<dbReference type="InterPro" id="IPR036236">
    <property type="entry name" value="Znf_C2H2_sf"/>
</dbReference>
<evidence type="ECO:0000256" key="5">
    <source>
        <dbReference type="PROSITE-ProRule" id="PRU00042"/>
    </source>
</evidence>
<evidence type="ECO:0000256" key="6">
    <source>
        <dbReference type="SAM" id="MobiDB-lite"/>
    </source>
</evidence>